<reference evidence="1" key="1">
    <citation type="submission" date="2020-08" db="EMBL/GenBank/DDBJ databases">
        <title>Pontibacter sp. SD6 16S ribosomal RNA gene Genome sequencing and assembly.</title>
        <authorList>
            <person name="Kang M."/>
        </authorList>
    </citation>
    <scope>NUCLEOTIDE SEQUENCE</scope>
    <source>
        <strain evidence="1">SD6</strain>
    </source>
</reference>
<dbReference type="EMBL" id="JACRVF010000001">
    <property type="protein sequence ID" value="MBC5991608.1"/>
    <property type="molecule type" value="Genomic_DNA"/>
</dbReference>
<dbReference type="Proteomes" id="UP000603640">
    <property type="component" value="Unassembled WGS sequence"/>
</dbReference>
<accession>A0A923N3K6</accession>
<organism evidence="1 2">
    <name type="scientific">Pontibacter cellulosilyticus</name>
    <dbReference type="NCBI Taxonomy" id="1720253"/>
    <lineage>
        <taxon>Bacteria</taxon>
        <taxon>Pseudomonadati</taxon>
        <taxon>Bacteroidota</taxon>
        <taxon>Cytophagia</taxon>
        <taxon>Cytophagales</taxon>
        <taxon>Hymenobacteraceae</taxon>
        <taxon>Pontibacter</taxon>
    </lineage>
</organism>
<comment type="caution">
    <text evidence="1">The sequence shown here is derived from an EMBL/GenBank/DDBJ whole genome shotgun (WGS) entry which is preliminary data.</text>
</comment>
<evidence type="ECO:0000313" key="2">
    <source>
        <dbReference type="Proteomes" id="UP000603640"/>
    </source>
</evidence>
<gene>
    <name evidence="1" type="ORF">H8S84_02020</name>
</gene>
<keyword evidence="2" id="KW-1185">Reference proteome</keyword>
<name>A0A923N3K6_9BACT</name>
<proteinExistence type="predicted"/>
<dbReference type="RefSeq" id="WP_187065607.1">
    <property type="nucleotide sequence ID" value="NZ_JACRVF010000001.1"/>
</dbReference>
<sequence>MVGTGQEKLIFHKLASVFIRAIKKISRVSTTMYLYLKYRFYLYGLERQSFSNKNVVLFFMHPDEDVKAGGILSIYFIIDKSEKILEDAVVLPVTLSKLPGYTRVAWFENKWFIYNLYYINKSLQKADTILLHVPEVFFNLFCELIKEHQLFELAKKIRVNILNQNEQLIPSKALIEANKRMFCSLTMTLAFEANTKNIYEYLDKKPYFISAWFYSYTVENSCYEEKENICIISPDPNPYKMEIVKMLNDELRLQCIEVTNMAFSDFQLLQKRAKWSISFGEGFDNYFAGAFVKSGVGFSVYNSIFFPKSFDSGSLPETIFVTYEDMRENIVKAIKSLDNKTSYEKYVTQVKPLILEHSSPEKVEEALKHFYANEIS</sequence>
<dbReference type="AlphaFoldDB" id="A0A923N3K6"/>
<evidence type="ECO:0000313" key="1">
    <source>
        <dbReference type="EMBL" id="MBC5991608.1"/>
    </source>
</evidence>
<protein>
    <submittedName>
        <fullName evidence="1">Uncharacterized protein</fullName>
    </submittedName>
</protein>